<feature type="region of interest" description="Disordered" evidence="1">
    <location>
        <begin position="230"/>
        <end position="251"/>
    </location>
</feature>
<evidence type="ECO:0000256" key="2">
    <source>
        <dbReference type="SAM" id="Phobius"/>
    </source>
</evidence>
<keyword evidence="2" id="KW-0812">Transmembrane</keyword>
<sequence length="334" mass="36060">MHNKETSDIEKRVAEIESRLRRMQRTSLIKNIIYVIIVIGVALYVYKLYTTSHGWRAELVDVPRIGLASPTQLRISLLVKIYNPSGEQVLARLVYYKVYIQGYYAGDGLIPYLALPPGWSEHRLTLVLDVDKAGCGIAKALATRRNVTVTLQGFAMVDLKAFNTITWKIVTLPFNITVANVNVPKLSSQAAAILQLYTLVCDEAPRLVTALTKLLGHAGLLGILSQGGQSGTHGTSTGGGASQGQEASQPPVKVTVTLEKSGLASYTAIINITNVASHPVSLEKVAVNGRSIAEGKLPQVLLPGQALTLKTSVPSPMLLIKVTVDGKTYTYIKS</sequence>
<evidence type="ECO:0008006" key="5">
    <source>
        <dbReference type="Google" id="ProtNLM"/>
    </source>
</evidence>
<reference evidence="3 4" key="1">
    <citation type="submission" date="2015-11" db="EMBL/GenBank/DDBJ databases">
        <title>Genome sequence of Pyrodictium occultum PL-19, a marine hyperthermophilic archaeon isolated from Volcano, Italy.</title>
        <authorList>
            <person name="Utturkar S."/>
            <person name="Huber H."/>
            <person name="Leptihn S."/>
            <person name="Brown S."/>
            <person name="Stetter K.O."/>
            <person name="Podar M."/>
        </authorList>
    </citation>
    <scope>NUCLEOTIDE SEQUENCE [LARGE SCALE GENOMIC DNA]</scope>
    <source>
        <strain evidence="3 4">PL-19</strain>
    </source>
</reference>
<comment type="caution">
    <text evidence="3">The sequence shown here is derived from an EMBL/GenBank/DDBJ whole genome shotgun (WGS) entry which is preliminary data.</text>
</comment>
<accession>A0A0V8RUS0</accession>
<feature type="transmembrane region" description="Helical" evidence="2">
    <location>
        <begin position="28"/>
        <end position="46"/>
    </location>
</feature>
<evidence type="ECO:0000313" key="4">
    <source>
        <dbReference type="Proteomes" id="UP000053352"/>
    </source>
</evidence>
<dbReference type="Proteomes" id="UP000053352">
    <property type="component" value="Unassembled WGS sequence"/>
</dbReference>
<name>A0A0V8RUS0_PYROC</name>
<protein>
    <recommendedName>
        <fullName evidence="5">Late embryogenesis abundant protein LEA-2 subgroup domain-containing protein</fullName>
    </recommendedName>
</protein>
<dbReference type="Gene3D" id="2.60.40.1820">
    <property type="match status" value="1"/>
</dbReference>
<keyword evidence="4" id="KW-1185">Reference proteome</keyword>
<feature type="compositionally biased region" description="Gly residues" evidence="1">
    <location>
        <begin position="230"/>
        <end position="242"/>
    </location>
</feature>
<dbReference type="AlphaFoldDB" id="A0A0V8RUS0"/>
<organism evidence="3 4">
    <name type="scientific">Pyrodictium occultum</name>
    <dbReference type="NCBI Taxonomy" id="2309"/>
    <lineage>
        <taxon>Archaea</taxon>
        <taxon>Thermoproteota</taxon>
        <taxon>Thermoprotei</taxon>
        <taxon>Desulfurococcales</taxon>
        <taxon>Pyrodictiaceae</taxon>
        <taxon>Pyrodictium</taxon>
    </lineage>
</organism>
<keyword evidence="2" id="KW-0472">Membrane</keyword>
<gene>
    <name evidence="3" type="ORF">CF15_03025</name>
</gene>
<dbReference type="EMBL" id="LNTB01000001">
    <property type="protein sequence ID" value="KSW11793.1"/>
    <property type="molecule type" value="Genomic_DNA"/>
</dbReference>
<evidence type="ECO:0000256" key="1">
    <source>
        <dbReference type="SAM" id="MobiDB-lite"/>
    </source>
</evidence>
<evidence type="ECO:0000313" key="3">
    <source>
        <dbReference type="EMBL" id="KSW11793.1"/>
    </source>
</evidence>
<proteinExistence type="predicted"/>
<keyword evidence="2" id="KW-1133">Transmembrane helix</keyword>